<dbReference type="PANTHER" id="PTHR33116">
    <property type="entry name" value="REVERSE TRANSCRIPTASE ZINC-BINDING DOMAIN-CONTAINING PROTEIN-RELATED-RELATED"/>
    <property type="match status" value="1"/>
</dbReference>
<gene>
    <name evidence="2" type="ORF">HanXRQr2_Chr11g0513431</name>
</gene>
<protein>
    <submittedName>
        <fullName evidence="2">RNA-directed DNA polymerase</fullName>
        <ecNumber evidence="2">2.7.7.49</ecNumber>
    </submittedName>
</protein>
<evidence type="ECO:0000313" key="3">
    <source>
        <dbReference type="Proteomes" id="UP000215914"/>
    </source>
</evidence>
<keyword evidence="2" id="KW-0548">Nucleotidyltransferase</keyword>
<sequence length="544" mass="62139">MFGWLPTISHLLFADDAIIIGEWSKMNLENVVRILRCFRICSGLKINLAKSNLFGLGVPVGEIEEMAAIVRCSSGSFPFKYLGVTVGANMNKVSSWKMVYDVFDDRLSKWKSLCLSIGGRVVLIKSVLQSLPGYYFSIYRAPVTVIKDLEVKIKKFLWGNSEGSRSMHWVKWDRVALPKANGGLGLSKLLTINLALLSKWGWRYKTEENSLWKRVVEALHYSGRKWDFLPSRKGWSGPWSNIAKVIARITIDGKPIRCFFKSDIGDGSATSFWLDPWVGEVLLKDLCPLLFVLESRKKCKVSDRLIRYSNGVSKNWEWRRNPVSGQEVVELARMYAALESVELSCGRDKWKWTGAADGTFSVGSVKKLLIGSRDPSDIFIFDWCKWIPAKCNIFAWRAEMDRLPTAAALARRGIILDDQFCPFCSEHMETVEHMFLACGFASVLWQHLSAWCKVPNPFFFSFKDLLEFKLYSGLSGKKAEIFYGLLIIGCWSLWRLRNKSRFNNKEARIEDVLSEVKSCGFLWAKNRAKLGSLSWSDWCKFVNM</sequence>
<accession>A0A9K3N1V4</accession>
<evidence type="ECO:0000313" key="2">
    <source>
        <dbReference type="EMBL" id="KAF5783906.1"/>
    </source>
</evidence>
<keyword evidence="2" id="KW-0808">Transferase</keyword>
<comment type="caution">
    <text evidence="2">The sequence shown here is derived from an EMBL/GenBank/DDBJ whole genome shotgun (WGS) entry which is preliminary data.</text>
</comment>
<proteinExistence type="predicted"/>
<keyword evidence="2" id="KW-0695">RNA-directed DNA polymerase</keyword>
<dbReference type="PANTHER" id="PTHR33116:SF78">
    <property type="entry name" value="OS12G0587133 PROTEIN"/>
    <property type="match status" value="1"/>
</dbReference>
<reference evidence="2" key="1">
    <citation type="journal article" date="2017" name="Nature">
        <title>The sunflower genome provides insights into oil metabolism, flowering and Asterid evolution.</title>
        <authorList>
            <person name="Badouin H."/>
            <person name="Gouzy J."/>
            <person name="Grassa C.J."/>
            <person name="Murat F."/>
            <person name="Staton S.E."/>
            <person name="Cottret L."/>
            <person name="Lelandais-Briere C."/>
            <person name="Owens G.L."/>
            <person name="Carrere S."/>
            <person name="Mayjonade B."/>
            <person name="Legrand L."/>
            <person name="Gill N."/>
            <person name="Kane N.C."/>
            <person name="Bowers J.E."/>
            <person name="Hubner S."/>
            <person name="Bellec A."/>
            <person name="Berard A."/>
            <person name="Berges H."/>
            <person name="Blanchet N."/>
            <person name="Boniface M.C."/>
            <person name="Brunel D."/>
            <person name="Catrice O."/>
            <person name="Chaidir N."/>
            <person name="Claudel C."/>
            <person name="Donnadieu C."/>
            <person name="Faraut T."/>
            <person name="Fievet G."/>
            <person name="Helmstetter N."/>
            <person name="King M."/>
            <person name="Knapp S.J."/>
            <person name="Lai Z."/>
            <person name="Le Paslier M.C."/>
            <person name="Lippi Y."/>
            <person name="Lorenzon L."/>
            <person name="Mandel J.R."/>
            <person name="Marage G."/>
            <person name="Marchand G."/>
            <person name="Marquand E."/>
            <person name="Bret-Mestries E."/>
            <person name="Morien E."/>
            <person name="Nambeesan S."/>
            <person name="Nguyen T."/>
            <person name="Pegot-Espagnet P."/>
            <person name="Pouilly N."/>
            <person name="Raftis F."/>
            <person name="Sallet E."/>
            <person name="Schiex T."/>
            <person name="Thomas J."/>
            <person name="Vandecasteele C."/>
            <person name="Vares D."/>
            <person name="Vear F."/>
            <person name="Vautrin S."/>
            <person name="Crespi M."/>
            <person name="Mangin B."/>
            <person name="Burke J.M."/>
            <person name="Salse J."/>
            <person name="Munos S."/>
            <person name="Vincourt P."/>
            <person name="Rieseberg L.H."/>
            <person name="Langlade N.B."/>
        </authorList>
    </citation>
    <scope>NUCLEOTIDE SEQUENCE</scope>
    <source>
        <tissue evidence="2">Leaves</tissue>
    </source>
</reference>
<feature type="domain" description="Reverse transcriptase zinc-binding" evidence="1">
    <location>
        <begin position="360"/>
        <end position="445"/>
    </location>
</feature>
<dbReference type="Gramene" id="mRNA:HanXRQr2_Chr11g0513431">
    <property type="protein sequence ID" value="CDS:HanXRQr2_Chr11g0513431.1"/>
    <property type="gene ID" value="HanXRQr2_Chr11g0513431"/>
</dbReference>
<dbReference type="EMBL" id="MNCJ02000326">
    <property type="protein sequence ID" value="KAF5783906.1"/>
    <property type="molecule type" value="Genomic_DNA"/>
</dbReference>
<evidence type="ECO:0000259" key="1">
    <source>
        <dbReference type="Pfam" id="PF13966"/>
    </source>
</evidence>
<dbReference type="Proteomes" id="UP000215914">
    <property type="component" value="Unassembled WGS sequence"/>
</dbReference>
<name>A0A9K3N1V4_HELAN</name>
<keyword evidence="3" id="KW-1185">Reference proteome</keyword>
<dbReference type="EC" id="2.7.7.49" evidence="2"/>
<reference evidence="2" key="2">
    <citation type="submission" date="2020-06" db="EMBL/GenBank/DDBJ databases">
        <title>Helianthus annuus Genome sequencing and assembly Release 2.</title>
        <authorList>
            <person name="Gouzy J."/>
            <person name="Langlade N."/>
            <person name="Munos S."/>
        </authorList>
    </citation>
    <scope>NUCLEOTIDE SEQUENCE</scope>
    <source>
        <tissue evidence="2">Leaves</tissue>
    </source>
</reference>
<dbReference type="GO" id="GO:0003964">
    <property type="term" value="F:RNA-directed DNA polymerase activity"/>
    <property type="evidence" value="ECO:0007669"/>
    <property type="project" value="UniProtKB-KW"/>
</dbReference>
<dbReference type="Pfam" id="PF13966">
    <property type="entry name" value="zf-RVT"/>
    <property type="match status" value="1"/>
</dbReference>
<dbReference type="AlphaFoldDB" id="A0A9K3N1V4"/>
<organism evidence="2 3">
    <name type="scientific">Helianthus annuus</name>
    <name type="common">Common sunflower</name>
    <dbReference type="NCBI Taxonomy" id="4232"/>
    <lineage>
        <taxon>Eukaryota</taxon>
        <taxon>Viridiplantae</taxon>
        <taxon>Streptophyta</taxon>
        <taxon>Embryophyta</taxon>
        <taxon>Tracheophyta</taxon>
        <taxon>Spermatophyta</taxon>
        <taxon>Magnoliopsida</taxon>
        <taxon>eudicotyledons</taxon>
        <taxon>Gunneridae</taxon>
        <taxon>Pentapetalae</taxon>
        <taxon>asterids</taxon>
        <taxon>campanulids</taxon>
        <taxon>Asterales</taxon>
        <taxon>Asteraceae</taxon>
        <taxon>Asteroideae</taxon>
        <taxon>Heliantheae alliance</taxon>
        <taxon>Heliantheae</taxon>
        <taxon>Helianthus</taxon>
    </lineage>
</organism>
<dbReference type="InterPro" id="IPR026960">
    <property type="entry name" value="RVT-Znf"/>
</dbReference>